<dbReference type="RefSeq" id="XP_012881918.1">
    <property type="nucleotide sequence ID" value="XM_013026464.1"/>
</dbReference>
<proteinExistence type="predicted"/>
<organism evidence="1 2">
    <name type="scientific">Dipodomys ordii</name>
    <name type="common">Ord's kangaroo rat</name>
    <dbReference type="NCBI Taxonomy" id="10020"/>
    <lineage>
        <taxon>Eukaryota</taxon>
        <taxon>Metazoa</taxon>
        <taxon>Chordata</taxon>
        <taxon>Craniata</taxon>
        <taxon>Vertebrata</taxon>
        <taxon>Euteleostomi</taxon>
        <taxon>Mammalia</taxon>
        <taxon>Eutheria</taxon>
        <taxon>Euarchontoglires</taxon>
        <taxon>Glires</taxon>
        <taxon>Rodentia</taxon>
        <taxon>Castorimorpha</taxon>
        <taxon>Heteromyidae</taxon>
        <taxon>Dipodomyinae</taxon>
        <taxon>Dipodomys</taxon>
    </lineage>
</organism>
<dbReference type="CTD" id="103183587"/>
<keyword evidence="1" id="KW-1185">Reference proteome</keyword>
<dbReference type="OrthoDB" id="10006090at2759"/>
<dbReference type="GeneID" id="105993260"/>
<sequence>IIIRKLSAQIIQRNWLTYLDKSLFRLLKHTICAAEYFASYEILKKVSPLEAQLVKDPSMKYKVRFRFNGENFPPYIVFKIFLQTDSCKCKYFSGKNVLMASNEGMCSAYNMMGKKKFYQQIMEDERYYQKFKVTDQKDIVTQKDYVQYDSHSPFYLQMKLAFLRTSNDKRENCSSLSRVCSLYRPYQQTADVKLTTRYPKLAQMRVDKMKKGYVKDKEAKMYAKTVQKTVKPSEKPIVIGTTVFSTPSFDIVKVERSTSDESEQEENKLFKWYQDLSVHRSSLL</sequence>
<evidence type="ECO:0000313" key="2">
    <source>
        <dbReference type="RefSeq" id="XP_012881918.1"/>
    </source>
</evidence>
<dbReference type="PANTHER" id="PTHR33504:SF1">
    <property type="entry name" value="FAMILY WITH SEQUENCE SIMILARITY 90, MEMBER A1B"/>
    <property type="match status" value="1"/>
</dbReference>
<reference evidence="2" key="1">
    <citation type="submission" date="2025-08" db="UniProtKB">
        <authorList>
            <consortium name="RefSeq"/>
        </authorList>
    </citation>
    <scope>IDENTIFICATION</scope>
    <source>
        <tissue evidence="2">Kidney</tissue>
    </source>
</reference>
<feature type="non-terminal residue" evidence="2">
    <location>
        <position position="1"/>
    </location>
</feature>
<dbReference type="FunCoup" id="A0A1S3FZD3">
    <property type="interactions" value="2"/>
</dbReference>
<name>A0A1S3FZD3_DIPOR</name>
<evidence type="ECO:0000313" key="1">
    <source>
        <dbReference type="Proteomes" id="UP000081671"/>
    </source>
</evidence>
<gene>
    <name evidence="2" type="primary">LOC105993260</name>
</gene>
<accession>A0A1S3FZD3</accession>
<dbReference type="PANTHER" id="PTHR33504">
    <property type="entry name" value="NADH DEHYDROGENASE (UBIQUINONE) 1 BETA SUBCOMPLEX, 4"/>
    <property type="match status" value="1"/>
</dbReference>
<dbReference type="AlphaFoldDB" id="A0A1S3FZD3"/>
<dbReference type="Proteomes" id="UP000081671">
    <property type="component" value="Unplaced"/>
</dbReference>
<protein>
    <submittedName>
        <fullName evidence="2">Uncharacterized protein</fullName>
    </submittedName>
</protein>
<dbReference type="KEGG" id="dord:105993260"/>
<dbReference type="InParanoid" id="A0A1S3FZD3"/>